<feature type="transmembrane region" description="Helical" evidence="7">
    <location>
        <begin position="197"/>
        <end position="215"/>
    </location>
</feature>
<dbReference type="Gene3D" id="3.30.70.20">
    <property type="match status" value="1"/>
</dbReference>
<dbReference type="InterPro" id="IPR017896">
    <property type="entry name" value="4Fe4S_Fe-S-bd"/>
</dbReference>
<feature type="transmembrane region" description="Helical" evidence="7">
    <location>
        <begin position="348"/>
        <end position="367"/>
    </location>
</feature>
<dbReference type="PROSITE" id="PS00198">
    <property type="entry name" value="4FE4S_FER_1"/>
    <property type="match status" value="1"/>
</dbReference>
<name>A0A1J5RZ58_9ZZZZ</name>
<feature type="domain" description="4Fe-4S ferredoxin-type" evidence="8">
    <location>
        <begin position="264"/>
        <end position="292"/>
    </location>
</feature>
<keyword evidence="7" id="KW-1133">Transmembrane helix</keyword>
<proteinExistence type="predicted"/>
<dbReference type="InterPro" id="IPR013783">
    <property type="entry name" value="Ig-like_fold"/>
</dbReference>
<keyword evidence="6" id="KW-0411">Iron-sulfur</keyword>
<dbReference type="Pfam" id="PF13746">
    <property type="entry name" value="Fer4_18"/>
    <property type="match status" value="1"/>
</dbReference>
<dbReference type="SUPFAM" id="SSF54862">
    <property type="entry name" value="4Fe-4S ferredoxins"/>
    <property type="match status" value="1"/>
</dbReference>
<gene>
    <name evidence="9" type="ORF">GALL_232590</name>
</gene>
<dbReference type="PROSITE" id="PS51379">
    <property type="entry name" value="4FE4S_FER_2"/>
    <property type="match status" value="1"/>
</dbReference>
<keyword evidence="4" id="KW-0249">Electron transport</keyword>
<evidence type="ECO:0000256" key="2">
    <source>
        <dbReference type="ARBA" id="ARBA00022485"/>
    </source>
</evidence>
<keyword evidence="2" id="KW-0004">4Fe-4S</keyword>
<protein>
    <submittedName>
        <fullName evidence="9">Ubp3 associated protein Bre5</fullName>
    </submittedName>
</protein>
<dbReference type="InterPro" id="IPR051684">
    <property type="entry name" value="Electron_Trans/Redox"/>
</dbReference>
<keyword evidence="7" id="KW-0472">Membrane</keyword>
<evidence type="ECO:0000256" key="7">
    <source>
        <dbReference type="SAM" id="Phobius"/>
    </source>
</evidence>
<dbReference type="PANTHER" id="PTHR30176">
    <property type="entry name" value="FERREDOXIN-TYPE PROTEIN NAPH"/>
    <property type="match status" value="1"/>
</dbReference>
<reference evidence="9" key="1">
    <citation type="submission" date="2016-10" db="EMBL/GenBank/DDBJ databases">
        <title>Sequence of Gallionella enrichment culture.</title>
        <authorList>
            <person name="Poehlein A."/>
            <person name="Muehling M."/>
            <person name="Daniel R."/>
        </authorList>
    </citation>
    <scope>NUCLEOTIDE SEQUENCE</scope>
</reference>
<keyword evidence="1" id="KW-0813">Transport</keyword>
<evidence type="ECO:0000256" key="5">
    <source>
        <dbReference type="ARBA" id="ARBA00023004"/>
    </source>
</evidence>
<dbReference type="InterPro" id="IPR014116">
    <property type="entry name" value="Cyt_c_oxidase_cbb3_FixG"/>
</dbReference>
<dbReference type="GO" id="GO:0051539">
    <property type="term" value="F:4 iron, 4 sulfur cluster binding"/>
    <property type="evidence" value="ECO:0007669"/>
    <property type="project" value="UniProtKB-KW"/>
</dbReference>
<accession>A0A1J5RZ58</accession>
<keyword evidence="3" id="KW-0479">Metal-binding</keyword>
<evidence type="ECO:0000256" key="1">
    <source>
        <dbReference type="ARBA" id="ARBA00022448"/>
    </source>
</evidence>
<feature type="transmembrane region" description="Helical" evidence="7">
    <location>
        <begin position="156"/>
        <end position="177"/>
    </location>
</feature>
<dbReference type="AlphaFoldDB" id="A0A1J5RZ58"/>
<evidence type="ECO:0000256" key="6">
    <source>
        <dbReference type="ARBA" id="ARBA00023014"/>
    </source>
</evidence>
<sequence length="484" mass="53728">MTAAQDYHSPSEGVPFYTEKGNAKPRAVQGRFRTYKWWLMAATLAWWHLAPFLRWDRGPYSPHQAILIDMAGRRAYFFNIEIWPQEVYYLTGLLLIAAITLFMMSAVAGRVWCGFLCWQTVYTDLFVSVERKVLGDRNKRIAFSQAPFSLGKLGKLALLNAVWLIIAAACGIGFVLWFGDAPHLLVQILTLQAPPGMYLFIGLIGGFCFLLAGYARERVCVYMCPYARFQSAMFDEHSLIVSYEAWRGEPRGPLKGGIQGRDPKEVFQDRGHCVDCQMCVQACPTGIDIRRGTQLACIGCGLCVDACNSVMERFGLPRNLISYDSSYNLQARTAGLEPRLRLVRPRTLIYAAVLVVAGSAMLGTLLMRPDMRVDVLHVRVPLAVAVSGGRVRNGYDYKVLNMARHPRTVTLRAIDPANVSLDVVGGGSGSAVTLQIPADNVATFHIFTTSHSHPEGNEAVTFQLTEPGHPKVDIRNVSFMAQPD</sequence>
<evidence type="ECO:0000256" key="4">
    <source>
        <dbReference type="ARBA" id="ARBA00022982"/>
    </source>
</evidence>
<dbReference type="GO" id="GO:0005886">
    <property type="term" value="C:plasma membrane"/>
    <property type="evidence" value="ECO:0007669"/>
    <property type="project" value="TreeGrafter"/>
</dbReference>
<keyword evidence="5" id="KW-0408">Iron</keyword>
<organism evidence="9">
    <name type="scientific">mine drainage metagenome</name>
    <dbReference type="NCBI Taxonomy" id="410659"/>
    <lineage>
        <taxon>unclassified sequences</taxon>
        <taxon>metagenomes</taxon>
        <taxon>ecological metagenomes</taxon>
    </lineage>
</organism>
<dbReference type="Gene3D" id="2.60.40.10">
    <property type="entry name" value="Immunoglobulins"/>
    <property type="match status" value="1"/>
</dbReference>
<evidence type="ECO:0000313" key="9">
    <source>
        <dbReference type="EMBL" id="OIQ94803.1"/>
    </source>
</evidence>
<dbReference type="InterPro" id="IPR032879">
    <property type="entry name" value="FixG_C"/>
</dbReference>
<comment type="caution">
    <text evidence="9">The sequence shown here is derived from an EMBL/GenBank/DDBJ whole genome shotgun (WGS) entry which is preliminary data.</text>
</comment>
<dbReference type="EMBL" id="MLJW01000179">
    <property type="protein sequence ID" value="OIQ94803.1"/>
    <property type="molecule type" value="Genomic_DNA"/>
</dbReference>
<dbReference type="NCBIfam" id="TIGR02745">
    <property type="entry name" value="ccoG_rdxA_fixG"/>
    <property type="match status" value="1"/>
</dbReference>
<dbReference type="PANTHER" id="PTHR30176:SF3">
    <property type="entry name" value="FERREDOXIN-TYPE PROTEIN NAPH"/>
    <property type="match status" value="1"/>
</dbReference>
<keyword evidence="7" id="KW-0812">Transmembrane</keyword>
<feature type="transmembrane region" description="Helical" evidence="7">
    <location>
        <begin position="35"/>
        <end position="53"/>
    </location>
</feature>
<evidence type="ECO:0000259" key="8">
    <source>
        <dbReference type="PROSITE" id="PS51379"/>
    </source>
</evidence>
<dbReference type="InterPro" id="IPR017900">
    <property type="entry name" value="4Fe4S_Fe_S_CS"/>
</dbReference>
<feature type="transmembrane region" description="Helical" evidence="7">
    <location>
        <begin position="87"/>
        <end position="108"/>
    </location>
</feature>
<dbReference type="GO" id="GO:0046872">
    <property type="term" value="F:metal ion binding"/>
    <property type="evidence" value="ECO:0007669"/>
    <property type="project" value="UniProtKB-KW"/>
</dbReference>
<evidence type="ECO:0000256" key="3">
    <source>
        <dbReference type="ARBA" id="ARBA00022723"/>
    </source>
</evidence>
<dbReference type="Pfam" id="PF12801">
    <property type="entry name" value="Fer4_5"/>
    <property type="match status" value="1"/>
</dbReference>
<dbReference type="Pfam" id="PF11614">
    <property type="entry name" value="FixG_C"/>
    <property type="match status" value="1"/>
</dbReference>